<evidence type="ECO:0000313" key="1">
    <source>
        <dbReference type="EMBL" id="KMM69279.1"/>
    </source>
</evidence>
<gene>
    <name evidence="1" type="ORF">CPAG_05599</name>
</gene>
<dbReference type="VEuPathDB" id="FungiDB:CPAG_05599"/>
<sequence>MRLCIEYPKLDENFLRSTIPPAQSLPMAPNSRLSRLCLWGLGKRPGHRTGRGARFCDTGQDAQDFTLGRKFFQTPMPFYLFLLTDSARRHSRWRRSLSTSSPRAYREITSYYQYKVYSPPPPDPLSKMNEHGWSTSKISRPVLKWTELRYIYGRGARRIYPVLCAAAPAVPCVKDVIPQQAAFEDVHWPEPCTEETNLRMISIAQRIKQALPPALHLEPTTPMRPRRQNQRK</sequence>
<dbReference type="Proteomes" id="UP000054567">
    <property type="component" value="Unassembled WGS sequence"/>
</dbReference>
<dbReference type="AlphaFoldDB" id="A0A0J6FKB3"/>
<proteinExistence type="predicted"/>
<accession>A0A0J6FKB3</accession>
<reference evidence="2" key="3">
    <citation type="journal article" date="2010" name="Genome Res.">
        <title>Population genomic sequencing of Coccidioides fungi reveals recent hybridization and transposon control.</title>
        <authorList>
            <person name="Neafsey D.E."/>
            <person name="Barker B.M."/>
            <person name="Sharpton T.J."/>
            <person name="Stajich J.E."/>
            <person name="Park D.J."/>
            <person name="Whiston E."/>
            <person name="Hung C.-Y."/>
            <person name="McMahan C."/>
            <person name="White J."/>
            <person name="Sykes S."/>
            <person name="Heiman D."/>
            <person name="Young S."/>
            <person name="Zeng Q."/>
            <person name="Abouelleil A."/>
            <person name="Aftuck L."/>
            <person name="Bessette D."/>
            <person name="Brown A."/>
            <person name="FitzGerald M."/>
            <person name="Lui A."/>
            <person name="Macdonald J.P."/>
            <person name="Priest M."/>
            <person name="Orbach M.J."/>
            <person name="Galgiani J.N."/>
            <person name="Kirkland T.N."/>
            <person name="Cole G.T."/>
            <person name="Birren B.W."/>
            <person name="Henn M.R."/>
            <person name="Taylor J.W."/>
            <person name="Rounsley S.D."/>
        </authorList>
    </citation>
    <scope>NUCLEOTIDE SEQUENCE [LARGE SCALE GENOMIC DNA]</scope>
    <source>
        <strain evidence="2">RMSCC 3488</strain>
    </source>
</reference>
<protein>
    <submittedName>
        <fullName evidence="1">Uncharacterized protein</fullName>
    </submittedName>
</protein>
<organism evidence="1 2">
    <name type="scientific">Coccidioides posadasii RMSCC 3488</name>
    <dbReference type="NCBI Taxonomy" id="454284"/>
    <lineage>
        <taxon>Eukaryota</taxon>
        <taxon>Fungi</taxon>
        <taxon>Dikarya</taxon>
        <taxon>Ascomycota</taxon>
        <taxon>Pezizomycotina</taxon>
        <taxon>Eurotiomycetes</taxon>
        <taxon>Eurotiomycetidae</taxon>
        <taxon>Onygenales</taxon>
        <taxon>Onygenaceae</taxon>
        <taxon>Coccidioides</taxon>
    </lineage>
</organism>
<reference evidence="2" key="2">
    <citation type="journal article" date="2009" name="Genome Res.">
        <title>Comparative genomic analyses of the human fungal pathogens Coccidioides and their relatives.</title>
        <authorList>
            <person name="Sharpton T.J."/>
            <person name="Stajich J.E."/>
            <person name="Rounsley S.D."/>
            <person name="Gardner M.J."/>
            <person name="Wortman J.R."/>
            <person name="Jordar V.S."/>
            <person name="Maiti R."/>
            <person name="Kodira C.D."/>
            <person name="Neafsey D.E."/>
            <person name="Zeng Q."/>
            <person name="Hung C.-Y."/>
            <person name="McMahan C."/>
            <person name="Muszewska A."/>
            <person name="Grynberg M."/>
            <person name="Mandel M.A."/>
            <person name="Kellner E.M."/>
            <person name="Barker B.M."/>
            <person name="Galgiani J.N."/>
            <person name="Orbach M.J."/>
            <person name="Kirkland T.N."/>
            <person name="Cole G.T."/>
            <person name="Henn M.R."/>
            <person name="Birren B.W."/>
            <person name="Taylor J.W."/>
        </authorList>
    </citation>
    <scope>NUCLEOTIDE SEQUENCE [LARGE SCALE GENOMIC DNA]</scope>
    <source>
        <strain evidence="2">RMSCC 3488</strain>
    </source>
</reference>
<evidence type="ECO:0000313" key="2">
    <source>
        <dbReference type="Proteomes" id="UP000054567"/>
    </source>
</evidence>
<name>A0A0J6FKB3_COCPO</name>
<dbReference type="EMBL" id="DS268111">
    <property type="protein sequence ID" value="KMM69279.1"/>
    <property type="molecule type" value="Genomic_DNA"/>
</dbReference>
<reference evidence="1 2" key="1">
    <citation type="submission" date="2007-06" db="EMBL/GenBank/DDBJ databases">
        <title>The Genome Sequence of Coccidioides posadasii RMSCC_3488.</title>
        <authorList>
            <consortium name="Coccidioides Genome Resources Consortium"/>
            <consortium name="The Broad Institute Genome Sequencing Platform"/>
            <person name="Henn M.R."/>
            <person name="Sykes S."/>
            <person name="Young S."/>
            <person name="Jaffe D."/>
            <person name="Berlin A."/>
            <person name="Alvarez P."/>
            <person name="Butler J."/>
            <person name="Gnerre S."/>
            <person name="Grabherr M."/>
            <person name="Mauceli E."/>
            <person name="Brockman W."/>
            <person name="Kodira C."/>
            <person name="Alvarado L."/>
            <person name="Zeng Q."/>
            <person name="Crawford M."/>
            <person name="Antoine C."/>
            <person name="Devon K."/>
            <person name="Galgiani J."/>
            <person name="Orsborn K."/>
            <person name="Lewis M.L."/>
            <person name="Nusbaum C."/>
            <person name="Galagan J."/>
            <person name="Birren B."/>
        </authorList>
    </citation>
    <scope>NUCLEOTIDE SEQUENCE [LARGE SCALE GENOMIC DNA]</scope>
    <source>
        <strain evidence="1 2">RMSCC 3488</strain>
    </source>
</reference>